<organism evidence="4 5">
    <name type="scientific">Tetrapyrgos nigripes</name>
    <dbReference type="NCBI Taxonomy" id="182062"/>
    <lineage>
        <taxon>Eukaryota</taxon>
        <taxon>Fungi</taxon>
        <taxon>Dikarya</taxon>
        <taxon>Basidiomycota</taxon>
        <taxon>Agaricomycotina</taxon>
        <taxon>Agaricomycetes</taxon>
        <taxon>Agaricomycetidae</taxon>
        <taxon>Agaricales</taxon>
        <taxon>Marasmiineae</taxon>
        <taxon>Marasmiaceae</taxon>
        <taxon>Tetrapyrgos</taxon>
    </lineage>
</organism>
<keyword evidence="2" id="KW-0812">Transmembrane</keyword>
<dbReference type="AlphaFoldDB" id="A0A8H5G1K5"/>
<evidence type="ECO:0000313" key="4">
    <source>
        <dbReference type="EMBL" id="KAF5356624.1"/>
    </source>
</evidence>
<keyword evidence="2" id="KW-1133">Transmembrane helix</keyword>
<dbReference type="Pfam" id="PF20152">
    <property type="entry name" value="DUF6534"/>
    <property type="match status" value="1"/>
</dbReference>
<accession>A0A8H5G1K5</accession>
<dbReference type="OrthoDB" id="3263055at2759"/>
<gene>
    <name evidence="4" type="ORF">D9758_008251</name>
</gene>
<evidence type="ECO:0000256" key="1">
    <source>
        <dbReference type="SAM" id="MobiDB-lite"/>
    </source>
</evidence>
<feature type="transmembrane region" description="Helical" evidence="2">
    <location>
        <begin position="104"/>
        <end position="121"/>
    </location>
</feature>
<dbReference type="InterPro" id="IPR045339">
    <property type="entry name" value="DUF6534"/>
</dbReference>
<evidence type="ECO:0000313" key="5">
    <source>
        <dbReference type="Proteomes" id="UP000559256"/>
    </source>
</evidence>
<name>A0A8H5G1K5_9AGAR</name>
<reference evidence="4 5" key="1">
    <citation type="journal article" date="2020" name="ISME J.">
        <title>Uncovering the hidden diversity of litter-decomposition mechanisms in mushroom-forming fungi.</title>
        <authorList>
            <person name="Floudas D."/>
            <person name="Bentzer J."/>
            <person name="Ahren D."/>
            <person name="Johansson T."/>
            <person name="Persson P."/>
            <person name="Tunlid A."/>
        </authorList>
    </citation>
    <scope>NUCLEOTIDE SEQUENCE [LARGE SCALE GENOMIC DNA]</scope>
    <source>
        <strain evidence="4 5">CBS 291.85</strain>
    </source>
</reference>
<evidence type="ECO:0000256" key="2">
    <source>
        <dbReference type="SAM" id="Phobius"/>
    </source>
</evidence>
<feature type="region of interest" description="Disordered" evidence="1">
    <location>
        <begin position="259"/>
        <end position="299"/>
    </location>
</feature>
<dbReference type="EMBL" id="JAACJM010000054">
    <property type="protein sequence ID" value="KAF5356624.1"/>
    <property type="molecule type" value="Genomic_DNA"/>
</dbReference>
<keyword evidence="5" id="KW-1185">Reference proteome</keyword>
<feature type="domain" description="DUF6534" evidence="3">
    <location>
        <begin position="68"/>
        <end position="133"/>
    </location>
</feature>
<keyword evidence="2" id="KW-0472">Membrane</keyword>
<protein>
    <recommendedName>
        <fullName evidence="3">DUF6534 domain-containing protein</fullName>
    </recommendedName>
</protein>
<proteinExistence type="predicted"/>
<evidence type="ECO:0000259" key="3">
    <source>
        <dbReference type="Pfam" id="PF20152"/>
    </source>
</evidence>
<comment type="caution">
    <text evidence="4">The sequence shown here is derived from an EMBL/GenBank/DDBJ whole genome shotgun (WGS) entry which is preliminary data.</text>
</comment>
<sequence>MVMGKSKIITVLAVSITDLSTTYSFDADSNVACLGVLSLCQVRLVRIRTFDDLKHLENLSITVNALTAAGDLVLALSLTWLLLRSRTGFRKSDTMIKKLILARPNTFIYICFFFNIGRFYTNSLLATLNVRQSIRNAGDACGGVNATGQMDFNMKMSVLKNDTSFGSINGQRRPDISIKVDTTKELITDASIRTPSPTKSSADCDGIFSDGQSGFDSSEDIDTSTRGYGHGHRPLVPFAPASASTSVLDHISLAPSVISSFPSPPTYTNTPPGPPGYGPSRSSATPRPQPRVTAGGSRVVLSAARSLPASGYI</sequence>
<feature type="transmembrane region" description="Helical" evidence="2">
    <location>
        <begin position="61"/>
        <end position="83"/>
    </location>
</feature>
<dbReference type="Proteomes" id="UP000559256">
    <property type="component" value="Unassembled WGS sequence"/>
</dbReference>